<dbReference type="PANTHER" id="PTHR23227">
    <property type="entry name" value="BUCENTAUR RELATED"/>
    <property type="match status" value="1"/>
</dbReference>
<evidence type="ECO:0000313" key="2">
    <source>
        <dbReference type="EMBL" id="VDO61337.1"/>
    </source>
</evidence>
<dbReference type="AlphaFoldDB" id="A0A183FDU7"/>
<dbReference type="InterPro" id="IPR036691">
    <property type="entry name" value="Endo/exonu/phosph_ase_sf"/>
</dbReference>
<dbReference type="Pfam" id="PF03372">
    <property type="entry name" value="Exo_endo_phos"/>
    <property type="match status" value="1"/>
</dbReference>
<dbReference type="Gene3D" id="3.60.10.10">
    <property type="entry name" value="Endonuclease/exonuclease/phosphatase"/>
    <property type="match status" value="1"/>
</dbReference>
<dbReference type="PANTHER" id="PTHR23227:SF67">
    <property type="entry name" value="CRANIOFACIAL DEVELOPMENT PROTEIN 2-LIKE"/>
    <property type="match status" value="1"/>
</dbReference>
<accession>A0A3P7XNP3</accession>
<dbReference type="WBParaSite" id="HPBE_0000446401-mRNA-1">
    <property type="protein sequence ID" value="HPBE_0000446401-mRNA-1"/>
    <property type="gene ID" value="HPBE_0000446401"/>
</dbReference>
<dbReference type="SUPFAM" id="SSF56219">
    <property type="entry name" value="DNase I-like"/>
    <property type="match status" value="1"/>
</dbReference>
<reference evidence="4" key="2">
    <citation type="submission" date="2019-09" db="UniProtKB">
        <authorList>
            <consortium name="WormBaseParasite"/>
        </authorList>
    </citation>
    <scope>IDENTIFICATION</scope>
</reference>
<organism evidence="3 4">
    <name type="scientific">Heligmosomoides polygyrus</name>
    <name type="common">Parasitic roundworm</name>
    <dbReference type="NCBI Taxonomy" id="6339"/>
    <lineage>
        <taxon>Eukaryota</taxon>
        <taxon>Metazoa</taxon>
        <taxon>Ecdysozoa</taxon>
        <taxon>Nematoda</taxon>
        <taxon>Chromadorea</taxon>
        <taxon>Rhabditida</taxon>
        <taxon>Rhabditina</taxon>
        <taxon>Rhabditomorpha</taxon>
        <taxon>Strongyloidea</taxon>
        <taxon>Heligmosomidae</taxon>
        <taxon>Heligmosomoides</taxon>
    </lineage>
</organism>
<feature type="domain" description="Endonuclease/exonuclease/phosphatase" evidence="1">
    <location>
        <begin position="95"/>
        <end position="219"/>
    </location>
</feature>
<dbReference type="EMBL" id="UZAH01025318">
    <property type="protein sequence ID" value="VDO61337.1"/>
    <property type="molecule type" value="Genomic_DNA"/>
</dbReference>
<evidence type="ECO:0000259" key="1">
    <source>
        <dbReference type="Pfam" id="PF03372"/>
    </source>
</evidence>
<protein>
    <submittedName>
        <fullName evidence="4">Endo/exonuclease/phosphatase domain-containing protein</fullName>
    </submittedName>
</protein>
<proteinExistence type="predicted"/>
<dbReference type="OrthoDB" id="5862131at2759"/>
<sequence>MIVVAGDLNGHVRATKDGYSCHDGFGYGSRNADEGPTTTSFLIIGAMVDRRNIGKVRFLVNSTVPHLVDSYKIISPRVAVLRLETKDQGTVSIINVYAPTSAATDEEKEEFYKLSERTVNDEKNYYKVVVGDFNATVGTNDHDEWRLGPHGTSSRKENGERLRAFLSACRLFHGNSMFKKPSNRRWTWESPNEEIRSEIDYVLTKRRWSLFDVSVLSSFDTGSVKSK</sequence>
<name>A0A183FDU7_HELPZ</name>
<evidence type="ECO:0000313" key="4">
    <source>
        <dbReference type="WBParaSite" id="HPBE_0000446401-mRNA-1"/>
    </source>
</evidence>
<dbReference type="InterPro" id="IPR027124">
    <property type="entry name" value="Swc5/CFDP1/2"/>
</dbReference>
<gene>
    <name evidence="2" type="ORF">HPBE_LOCUS4465</name>
</gene>
<dbReference type="InterPro" id="IPR005135">
    <property type="entry name" value="Endo/exonuclease/phosphatase"/>
</dbReference>
<reference evidence="2 3" key="1">
    <citation type="submission" date="2018-11" db="EMBL/GenBank/DDBJ databases">
        <authorList>
            <consortium name="Pathogen Informatics"/>
        </authorList>
    </citation>
    <scope>NUCLEOTIDE SEQUENCE [LARGE SCALE GENOMIC DNA]</scope>
</reference>
<accession>A0A183FDU7</accession>
<dbReference type="GO" id="GO:0003824">
    <property type="term" value="F:catalytic activity"/>
    <property type="evidence" value="ECO:0007669"/>
    <property type="project" value="InterPro"/>
</dbReference>
<evidence type="ECO:0000313" key="3">
    <source>
        <dbReference type="Proteomes" id="UP000050761"/>
    </source>
</evidence>
<dbReference type="Proteomes" id="UP000050761">
    <property type="component" value="Unassembled WGS sequence"/>
</dbReference>
<keyword evidence="3" id="KW-1185">Reference proteome</keyword>